<dbReference type="InterPro" id="IPR000073">
    <property type="entry name" value="AB_hydrolase_1"/>
</dbReference>
<evidence type="ECO:0000259" key="1">
    <source>
        <dbReference type="Pfam" id="PF12697"/>
    </source>
</evidence>
<dbReference type="GO" id="GO:0016787">
    <property type="term" value="F:hydrolase activity"/>
    <property type="evidence" value="ECO:0007669"/>
    <property type="project" value="UniProtKB-KW"/>
</dbReference>
<dbReference type="InterPro" id="IPR050266">
    <property type="entry name" value="AB_hydrolase_sf"/>
</dbReference>
<dbReference type="SUPFAM" id="SSF53474">
    <property type="entry name" value="alpha/beta-Hydrolases"/>
    <property type="match status" value="1"/>
</dbReference>
<dbReference type="RefSeq" id="WP_379687199.1">
    <property type="nucleotide sequence ID" value="NZ_JBHLYW010000022.1"/>
</dbReference>
<name>A0ABV6BZP0_9FLAO</name>
<proteinExistence type="predicted"/>
<dbReference type="Pfam" id="PF12697">
    <property type="entry name" value="Abhydrolase_6"/>
    <property type="match status" value="1"/>
</dbReference>
<evidence type="ECO:0000313" key="3">
    <source>
        <dbReference type="Proteomes" id="UP001589734"/>
    </source>
</evidence>
<dbReference type="EMBL" id="JBHLYW010000022">
    <property type="protein sequence ID" value="MFC0079544.1"/>
    <property type="molecule type" value="Genomic_DNA"/>
</dbReference>
<comment type="caution">
    <text evidence="2">The sequence shown here is derived from an EMBL/GenBank/DDBJ whole genome shotgun (WGS) entry which is preliminary data.</text>
</comment>
<sequence>MKQSIILLHGLFGELSNWKTVTDYFKSSYNIFAPNLPLFDDHKEDELEYLVQWLENYIKQLNLKNVILVGNSLGGHVAIIYTYRNLANVQALILTGSSGLYENNNLGSFPRRHSYSYIQKHAANTFYNPAVATKELVDDVFEIVKDNIKCFKIIKTAKKAQHNQVNELLPQIKIPVLLIWGKEDTITPFDVAKDFQSMLPDAELIPISNCGHAPMMEHPEKFNGILDDFLTNRFL</sequence>
<dbReference type="Gene3D" id="3.40.50.1820">
    <property type="entry name" value="alpha/beta hydrolase"/>
    <property type="match status" value="1"/>
</dbReference>
<reference evidence="2 3" key="1">
    <citation type="submission" date="2024-09" db="EMBL/GenBank/DDBJ databases">
        <authorList>
            <person name="Sun Q."/>
            <person name="Mori K."/>
        </authorList>
    </citation>
    <scope>NUCLEOTIDE SEQUENCE [LARGE SCALE GENOMIC DNA]</scope>
    <source>
        <strain evidence="2 3">CGMCC 1.12926</strain>
    </source>
</reference>
<feature type="domain" description="AB hydrolase-1" evidence="1">
    <location>
        <begin position="5"/>
        <end position="223"/>
    </location>
</feature>
<dbReference type="PANTHER" id="PTHR43798:SF33">
    <property type="entry name" value="HYDROLASE, PUTATIVE (AFU_ORTHOLOGUE AFUA_2G14860)-RELATED"/>
    <property type="match status" value="1"/>
</dbReference>
<dbReference type="Proteomes" id="UP001589734">
    <property type="component" value="Unassembled WGS sequence"/>
</dbReference>
<gene>
    <name evidence="2" type="ORF">ACFFLS_21035</name>
</gene>
<keyword evidence="3" id="KW-1185">Reference proteome</keyword>
<dbReference type="PANTHER" id="PTHR43798">
    <property type="entry name" value="MONOACYLGLYCEROL LIPASE"/>
    <property type="match status" value="1"/>
</dbReference>
<organism evidence="2 3">
    <name type="scientific">Flavobacterium procerum</name>
    <dbReference type="NCBI Taxonomy" id="1455569"/>
    <lineage>
        <taxon>Bacteria</taxon>
        <taxon>Pseudomonadati</taxon>
        <taxon>Bacteroidota</taxon>
        <taxon>Flavobacteriia</taxon>
        <taxon>Flavobacteriales</taxon>
        <taxon>Flavobacteriaceae</taxon>
        <taxon>Flavobacterium</taxon>
    </lineage>
</organism>
<keyword evidence="2" id="KW-0378">Hydrolase</keyword>
<accession>A0ABV6BZP0</accession>
<evidence type="ECO:0000313" key="2">
    <source>
        <dbReference type="EMBL" id="MFC0079544.1"/>
    </source>
</evidence>
<dbReference type="InterPro" id="IPR029058">
    <property type="entry name" value="AB_hydrolase_fold"/>
</dbReference>
<protein>
    <submittedName>
        <fullName evidence="2">Alpha/beta fold hydrolase</fullName>
    </submittedName>
</protein>